<name>A0A0F9RGH1_9ZZZZ</name>
<gene>
    <name evidence="1" type="ORF">LCGC14_0580770</name>
</gene>
<accession>A0A0F9RGH1</accession>
<dbReference type="EMBL" id="LAZR01000878">
    <property type="protein sequence ID" value="KKN55605.1"/>
    <property type="molecule type" value="Genomic_DNA"/>
</dbReference>
<reference evidence="1" key="1">
    <citation type="journal article" date="2015" name="Nature">
        <title>Complex archaea that bridge the gap between prokaryotes and eukaryotes.</title>
        <authorList>
            <person name="Spang A."/>
            <person name="Saw J.H."/>
            <person name="Jorgensen S.L."/>
            <person name="Zaremba-Niedzwiedzka K."/>
            <person name="Martijn J."/>
            <person name="Lind A.E."/>
            <person name="van Eijk R."/>
            <person name="Schleper C."/>
            <person name="Guy L."/>
            <person name="Ettema T.J."/>
        </authorList>
    </citation>
    <scope>NUCLEOTIDE SEQUENCE</scope>
</reference>
<dbReference type="AlphaFoldDB" id="A0A0F9RGH1"/>
<organism evidence="1">
    <name type="scientific">marine sediment metagenome</name>
    <dbReference type="NCBI Taxonomy" id="412755"/>
    <lineage>
        <taxon>unclassified sequences</taxon>
        <taxon>metagenomes</taxon>
        <taxon>ecological metagenomes</taxon>
    </lineage>
</organism>
<proteinExistence type="predicted"/>
<comment type="caution">
    <text evidence="1">The sequence shown here is derived from an EMBL/GenBank/DDBJ whole genome shotgun (WGS) entry which is preliminary data.</text>
</comment>
<protein>
    <submittedName>
        <fullName evidence="1">Uncharacterized protein</fullName>
    </submittedName>
</protein>
<sequence>MSYTKGHWAVSNSGGKVIVGGMKHPTTIATLETVPLKISPEIEANARLIAAAPYLYETAKEFTAGWEHFCKCITWKDSNLDAEAIRFMNEVPAKIATGIVKAVKGV</sequence>
<evidence type="ECO:0000313" key="1">
    <source>
        <dbReference type="EMBL" id="KKN55605.1"/>
    </source>
</evidence>